<proteinExistence type="predicted"/>
<organism evidence="2 3">
    <name type="scientific">Actinidia rufa</name>
    <dbReference type="NCBI Taxonomy" id="165716"/>
    <lineage>
        <taxon>Eukaryota</taxon>
        <taxon>Viridiplantae</taxon>
        <taxon>Streptophyta</taxon>
        <taxon>Embryophyta</taxon>
        <taxon>Tracheophyta</taxon>
        <taxon>Spermatophyta</taxon>
        <taxon>Magnoliopsida</taxon>
        <taxon>eudicotyledons</taxon>
        <taxon>Gunneridae</taxon>
        <taxon>Pentapetalae</taxon>
        <taxon>asterids</taxon>
        <taxon>Ericales</taxon>
        <taxon>Actinidiaceae</taxon>
        <taxon>Actinidia</taxon>
    </lineage>
</organism>
<protein>
    <submittedName>
        <fullName evidence="2">Uncharacterized protein</fullName>
    </submittedName>
</protein>
<dbReference type="AlphaFoldDB" id="A0A7J0EGI6"/>
<reference evidence="2 3" key="1">
    <citation type="submission" date="2019-07" db="EMBL/GenBank/DDBJ databases">
        <title>De Novo Assembly of kiwifruit Actinidia rufa.</title>
        <authorList>
            <person name="Sugita-Konishi S."/>
            <person name="Sato K."/>
            <person name="Mori E."/>
            <person name="Abe Y."/>
            <person name="Kisaki G."/>
            <person name="Hamano K."/>
            <person name="Suezawa K."/>
            <person name="Otani M."/>
            <person name="Fukuda T."/>
            <person name="Manabe T."/>
            <person name="Gomi K."/>
            <person name="Tabuchi M."/>
            <person name="Akimitsu K."/>
            <person name="Kataoka I."/>
        </authorList>
    </citation>
    <scope>NUCLEOTIDE SEQUENCE [LARGE SCALE GENOMIC DNA]</scope>
    <source>
        <strain evidence="3">cv. Fuchu</strain>
    </source>
</reference>
<evidence type="ECO:0000256" key="1">
    <source>
        <dbReference type="SAM" id="MobiDB-lite"/>
    </source>
</evidence>
<evidence type="ECO:0000313" key="2">
    <source>
        <dbReference type="EMBL" id="GFY85306.1"/>
    </source>
</evidence>
<gene>
    <name evidence="2" type="ORF">Acr_04g0000440</name>
</gene>
<evidence type="ECO:0000313" key="3">
    <source>
        <dbReference type="Proteomes" id="UP000585474"/>
    </source>
</evidence>
<dbReference type="EMBL" id="BJWL01000004">
    <property type="protein sequence ID" value="GFY85306.1"/>
    <property type="molecule type" value="Genomic_DNA"/>
</dbReference>
<feature type="region of interest" description="Disordered" evidence="1">
    <location>
        <begin position="1"/>
        <end position="29"/>
    </location>
</feature>
<sequence length="48" mass="5107">MNQPTEEDSEKAQVNEATTEETGEATTEVGDIAAKVGEVVAQDPPNEF</sequence>
<dbReference type="Proteomes" id="UP000585474">
    <property type="component" value="Unassembled WGS sequence"/>
</dbReference>
<comment type="caution">
    <text evidence="2">The sequence shown here is derived from an EMBL/GenBank/DDBJ whole genome shotgun (WGS) entry which is preliminary data.</text>
</comment>
<accession>A0A7J0EGI6</accession>
<keyword evidence="3" id="KW-1185">Reference proteome</keyword>
<name>A0A7J0EGI6_9ERIC</name>